<evidence type="ECO:0000259" key="3">
    <source>
        <dbReference type="Pfam" id="PF02826"/>
    </source>
</evidence>
<dbReference type="STRING" id="1308866.J416_06535"/>
<keyword evidence="1" id="KW-0560">Oxidoreductase</keyword>
<dbReference type="GO" id="GO:0005829">
    <property type="term" value="C:cytosol"/>
    <property type="evidence" value="ECO:0007669"/>
    <property type="project" value="TreeGrafter"/>
</dbReference>
<dbReference type="Proteomes" id="UP000012283">
    <property type="component" value="Unassembled WGS sequence"/>
</dbReference>
<keyword evidence="5" id="KW-1185">Reference proteome</keyword>
<dbReference type="GO" id="GO:0016618">
    <property type="term" value="F:hydroxypyruvate reductase [NAD(P)H] activity"/>
    <property type="evidence" value="ECO:0007669"/>
    <property type="project" value="TreeGrafter"/>
</dbReference>
<organism evidence="4 5">
    <name type="scientific">Gracilibacillus halophilus YIM-C55.5</name>
    <dbReference type="NCBI Taxonomy" id="1308866"/>
    <lineage>
        <taxon>Bacteria</taxon>
        <taxon>Bacillati</taxon>
        <taxon>Bacillota</taxon>
        <taxon>Bacilli</taxon>
        <taxon>Bacillales</taxon>
        <taxon>Bacillaceae</taxon>
        <taxon>Gracilibacillus</taxon>
    </lineage>
</organism>
<dbReference type="SUPFAM" id="SSF51735">
    <property type="entry name" value="NAD(P)-binding Rossmann-fold domains"/>
    <property type="match status" value="1"/>
</dbReference>
<protein>
    <submittedName>
        <fullName evidence="4">D-3-phosphoglycerate dehydrogenase</fullName>
    </submittedName>
</protein>
<keyword evidence="2" id="KW-0520">NAD</keyword>
<evidence type="ECO:0000256" key="2">
    <source>
        <dbReference type="ARBA" id="ARBA00023027"/>
    </source>
</evidence>
<dbReference type="GO" id="GO:0051287">
    <property type="term" value="F:NAD binding"/>
    <property type="evidence" value="ECO:0007669"/>
    <property type="project" value="InterPro"/>
</dbReference>
<dbReference type="eggNOG" id="COG0111">
    <property type="taxonomic scope" value="Bacteria"/>
</dbReference>
<proteinExistence type="predicted"/>
<dbReference type="InterPro" id="IPR006140">
    <property type="entry name" value="D-isomer_DH_NAD-bd"/>
</dbReference>
<reference evidence="4 5" key="1">
    <citation type="submission" date="2013-03" db="EMBL/GenBank/DDBJ databases">
        <title>Draft genome sequence of Gracibacillus halophilus YIM-C55.5, a moderately halophilic and thermophilic organism from the Xiaochaidamu salt lake.</title>
        <authorList>
            <person name="Sugumar T."/>
            <person name="Polireddy D.R."/>
            <person name="Antony A."/>
            <person name="Madhava Y.R."/>
            <person name="Sivakumar N."/>
        </authorList>
    </citation>
    <scope>NUCLEOTIDE SEQUENCE [LARGE SCALE GENOMIC DNA]</scope>
    <source>
        <strain evidence="4 5">YIM-C55.5</strain>
    </source>
</reference>
<gene>
    <name evidence="4" type="ORF">J416_06535</name>
</gene>
<accession>N4WM64</accession>
<feature type="domain" description="D-isomer specific 2-hydroxyacid dehydrogenase NAD-binding" evidence="3">
    <location>
        <begin position="36"/>
        <end position="206"/>
    </location>
</feature>
<dbReference type="EMBL" id="APML01000020">
    <property type="protein sequence ID" value="ENH97267.1"/>
    <property type="molecule type" value="Genomic_DNA"/>
</dbReference>
<dbReference type="RefSeq" id="WP_003466899.1">
    <property type="nucleotide sequence ID" value="NZ_APML01000020.1"/>
</dbReference>
<evidence type="ECO:0000313" key="4">
    <source>
        <dbReference type="EMBL" id="ENH97267.1"/>
    </source>
</evidence>
<name>N4WM64_9BACI</name>
<dbReference type="InterPro" id="IPR036291">
    <property type="entry name" value="NAD(P)-bd_dom_sf"/>
</dbReference>
<dbReference type="InterPro" id="IPR050223">
    <property type="entry name" value="D-isomer_2-hydroxyacid_DH"/>
</dbReference>
<evidence type="ECO:0000313" key="5">
    <source>
        <dbReference type="Proteomes" id="UP000012283"/>
    </source>
</evidence>
<dbReference type="PANTHER" id="PTHR10996:SF178">
    <property type="entry name" value="2-HYDROXYACID DEHYDROGENASE YGL185C-RELATED"/>
    <property type="match status" value="1"/>
</dbReference>
<comment type="caution">
    <text evidence="4">The sequence shown here is derived from an EMBL/GenBank/DDBJ whole genome shotgun (WGS) entry which is preliminary data.</text>
</comment>
<dbReference type="PATRIC" id="fig|1308866.3.peg.1319"/>
<dbReference type="Gene3D" id="3.40.50.720">
    <property type="entry name" value="NAD(P)-binding Rossmann-like Domain"/>
    <property type="match status" value="2"/>
</dbReference>
<sequence>MIITDAAWKRNITITNAVYANSVPVVEFTLSQILFCLKRGWHYVRMLEENRAYPSKPYHLSGGFRSKVGIISMSTVGRGVCELLKHFDLDVYAYDPFMTMEEAEYYQVTPTTIDNIFEHCDIVSLHAPLLEETRNLIEGKHFRRMKENASFINTARGAIVNQQEMIEVLHNRPDLTAVLDVTNPEPPLANSVLYEMKNVVLTPHLAGSEGAECGRMGQYMLEELRRFLKQKPLKWQIDQEHFSTLA</sequence>
<dbReference type="PANTHER" id="PTHR10996">
    <property type="entry name" value="2-HYDROXYACID DEHYDROGENASE-RELATED"/>
    <property type="match status" value="1"/>
</dbReference>
<dbReference type="AlphaFoldDB" id="N4WM64"/>
<dbReference type="GO" id="GO:0030267">
    <property type="term" value="F:glyoxylate reductase (NADPH) activity"/>
    <property type="evidence" value="ECO:0007669"/>
    <property type="project" value="TreeGrafter"/>
</dbReference>
<evidence type="ECO:0000256" key="1">
    <source>
        <dbReference type="ARBA" id="ARBA00023002"/>
    </source>
</evidence>
<dbReference type="CDD" id="cd12167">
    <property type="entry name" value="2-Hacid_dh_8"/>
    <property type="match status" value="1"/>
</dbReference>
<dbReference type="Pfam" id="PF02826">
    <property type="entry name" value="2-Hacid_dh_C"/>
    <property type="match status" value="1"/>
</dbReference>